<feature type="region of interest" description="Disordered" evidence="2">
    <location>
        <begin position="195"/>
        <end position="222"/>
    </location>
</feature>
<keyword evidence="1" id="KW-0175">Coiled coil</keyword>
<evidence type="ECO:0000256" key="1">
    <source>
        <dbReference type="SAM" id="Coils"/>
    </source>
</evidence>
<feature type="coiled-coil region" evidence="1">
    <location>
        <begin position="41"/>
        <end position="173"/>
    </location>
</feature>
<dbReference type="AlphaFoldDB" id="A0AAD2FDG8"/>
<dbReference type="Proteomes" id="UP001295423">
    <property type="component" value="Unassembled WGS sequence"/>
</dbReference>
<evidence type="ECO:0000313" key="4">
    <source>
        <dbReference type="Proteomes" id="UP001295423"/>
    </source>
</evidence>
<gene>
    <name evidence="3" type="ORF">CYCCA115_LOCUS1933</name>
</gene>
<keyword evidence="4" id="KW-1185">Reference proteome</keyword>
<dbReference type="Gene3D" id="1.20.5.340">
    <property type="match status" value="1"/>
</dbReference>
<sequence>MKENKNMDANDGDDDDSPNFEALETSLDSLTGELYQVQLHHNSMKHALAEAREANKELKKDKSALEVELEDISDSLEEESACLGQLKAENKRLRDEAAKCANDADAVARETATNKKLNQENAALKIALETTKKEHDQEVSKQAQNLEDKRVAIHKFQQEIATLRSELEQLGKLHCRTTESFSVQTKLLQEQCKTLVSPEATSHEQKSPMGVDDGRKARRISL</sequence>
<comment type="caution">
    <text evidence="3">The sequence shown here is derived from an EMBL/GenBank/DDBJ whole genome shotgun (WGS) entry which is preliminary data.</text>
</comment>
<feature type="region of interest" description="Disordered" evidence="2">
    <location>
        <begin position="1"/>
        <end position="21"/>
    </location>
</feature>
<evidence type="ECO:0000256" key="2">
    <source>
        <dbReference type="SAM" id="MobiDB-lite"/>
    </source>
</evidence>
<proteinExistence type="predicted"/>
<name>A0AAD2FDG8_9STRA</name>
<reference evidence="3" key="1">
    <citation type="submission" date="2023-08" db="EMBL/GenBank/DDBJ databases">
        <authorList>
            <person name="Audoor S."/>
            <person name="Bilcke G."/>
        </authorList>
    </citation>
    <scope>NUCLEOTIDE SEQUENCE</scope>
</reference>
<accession>A0AAD2FDG8</accession>
<dbReference type="SUPFAM" id="SSF90257">
    <property type="entry name" value="Myosin rod fragments"/>
    <property type="match status" value="1"/>
</dbReference>
<evidence type="ECO:0000313" key="3">
    <source>
        <dbReference type="EMBL" id="CAJ1930417.1"/>
    </source>
</evidence>
<organism evidence="3 4">
    <name type="scientific">Cylindrotheca closterium</name>
    <dbReference type="NCBI Taxonomy" id="2856"/>
    <lineage>
        <taxon>Eukaryota</taxon>
        <taxon>Sar</taxon>
        <taxon>Stramenopiles</taxon>
        <taxon>Ochrophyta</taxon>
        <taxon>Bacillariophyta</taxon>
        <taxon>Bacillariophyceae</taxon>
        <taxon>Bacillariophycidae</taxon>
        <taxon>Bacillariales</taxon>
        <taxon>Bacillariaceae</taxon>
        <taxon>Cylindrotheca</taxon>
    </lineage>
</organism>
<dbReference type="EMBL" id="CAKOGP040000113">
    <property type="protein sequence ID" value="CAJ1930417.1"/>
    <property type="molecule type" value="Genomic_DNA"/>
</dbReference>
<protein>
    <submittedName>
        <fullName evidence="3">Uncharacterized protein</fullName>
    </submittedName>
</protein>